<dbReference type="STRING" id="1173111.SAMN05444955_11067"/>
<keyword evidence="1" id="KW-0732">Signal</keyword>
<gene>
    <name evidence="2" type="ORF">SAMN05444955_11067</name>
</gene>
<dbReference type="InterPro" id="IPR052944">
    <property type="entry name" value="Sporulation_related"/>
</dbReference>
<reference evidence="2 3" key="1">
    <citation type="submission" date="2016-10" db="EMBL/GenBank/DDBJ databases">
        <authorList>
            <person name="de Groot N.N."/>
        </authorList>
    </citation>
    <scope>NUCLEOTIDE SEQUENCE [LARGE SCALE GENOMIC DNA]</scope>
    <source>
        <strain evidence="2 3">DSM 46701</strain>
    </source>
</reference>
<dbReference type="AlphaFoldDB" id="A0A1H8G4Q1"/>
<dbReference type="PANTHER" id="PTHR37507:SF2">
    <property type="entry name" value="SPORULATION PROTEIN YDCC"/>
    <property type="match status" value="1"/>
</dbReference>
<dbReference type="InterPro" id="IPR029046">
    <property type="entry name" value="LolA/LolB/LppX"/>
</dbReference>
<dbReference type="Gene3D" id="2.50.20.10">
    <property type="entry name" value="Lipoprotein localisation LolA/LolB/LppX"/>
    <property type="match status" value="1"/>
</dbReference>
<feature type="chain" id="PRO_5039627453" evidence="1">
    <location>
        <begin position="20"/>
        <end position="342"/>
    </location>
</feature>
<name>A0A1H8G4Q1_9BACL</name>
<keyword evidence="2" id="KW-0449">Lipoprotein</keyword>
<dbReference type="SUPFAM" id="SSF89392">
    <property type="entry name" value="Prokaryotic lipoproteins and lipoprotein localization factors"/>
    <property type="match status" value="1"/>
</dbReference>
<feature type="signal peptide" evidence="1">
    <location>
        <begin position="1"/>
        <end position="19"/>
    </location>
</feature>
<keyword evidence="3" id="KW-1185">Reference proteome</keyword>
<protein>
    <submittedName>
        <fullName evidence="2">Outer membrane lipoprotein-sorting protein</fullName>
    </submittedName>
</protein>
<dbReference type="PANTHER" id="PTHR37507">
    <property type="entry name" value="SPORULATION PROTEIN YDCC"/>
    <property type="match status" value="1"/>
</dbReference>
<evidence type="ECO:0000313" key="2">
    <source>
        <dbReference type="EMBL" id="SEN38859.1"/>
    </source>
</evidence>
<evidence type="ECO:0000313" key="3">
    <source>
        <dbReference type="Proteomes" id="UP000199695"/>
    </source>
</evidence>
<organism evidence="2 3">
    <name type="scientific">Lihuaxuella thermophila</name>
    <dbReference type="NCBI Taxonomy" id="1173111"/>
    <lineage>
        <taxon>Bacteria</taxon>
        <taxon>Bacillati</taxon>
        <taxon>Bacillota</taxon>
        <taxon>Bacilli</taxon>
        <taxon>Bacillales</taxon>
        <taxon>Thermoactinomycetaceae</taxon>
        <taxon>Lihuaxuella</taxon>
    </lineage>
</organism>
<sequence>MRRKAWVLLIILAIATNLAGCGAKGAKEIVSDLSKRSEELESYISHGKMTLYTGEEPLEYEVEVWYKKPHYYRVALKNVKKDIVQILLRNDDGVYVLTPHLKKSFRFQSDWPESSGQVYLYQTLMNSIVDDQKRQFQAGKKEYQFEVAAKYSINQNLTTQRIWLDENLYPKKVDVLNADGEVMVKMEFDRFKAEPSFDKDAFDTQRNLNSLPDESRQTIAKAKGKEPEKEPVQAITPGYIPAGTQLLDEQTIQSPGGPVVIMRYKGKQSFTLTQRHPQEVEASLPVFGKPVELEQTIGVWLELGDKNRLAWTYNGTDFELLGDLPVEEMTQIANSTFDQPIK</sequence>
<accession>A0A1H8G4Q1</accession>
<dbReference type="OrthoDB" id="9785380at2"/>
<dbReference type="EMBL" id="FOCQ01000010">
    <property type="protein sequence ID" value="SEN38859.1"/>
    <property type="molecule type" value="Genomic_DNA"/>
</dbReference>
<proteinExistence type="predicted"/>
<dbReference type="Proteomes" id="UP000199695">
    <property type="component" value="Unassembled WGS sequence"/>
</dbReference>
<dbReference type="RefSeq" id="WP_089969587.1">
    <property type="nucleotide sequence ID" value="NZ_FOCQ01000010.1"/>
</dbReference>
<evidence type="ECO:0000256" key="1">
    <source>
        <dbReference type="SAM" id="SignalP"/>
    </source>
</evidence>